<sequence length="339" mass="38537">MESCIHVIRVGCCGHMSKRVSQSQFLEGLDIPMPSGDCYLVSVDEEVSIRVGLFESLLPSEKTKGTIVLSHGYAEYMEKYAETVKDFLNLGYRVAMIEWRSHGCSGGRSDIRRDVLHFKDFDKNISDLNIVMRDFIMQRFPPPFFGVSHSMGGQINLRTAVLHKGLFHSLALSAPMIGPKEHPFQLALLKIVTSINELFWLGHRPLKSAATDRASGRSSYNRVTMDDRRFERNERIVDRHPYVNIAFKSHSWSVGAVNAMQKTLRKSFLSRLDIPVFIGIAEDEKLVANQAIYKAIALSDYIEGKLYPDTRHELFMETDASRQVFLEDIDNHFMKASSV</sequence>
<dbReference type="GO" id="GO:0003848">
    <property type="term" value="F:2-amino-4-hydroxy-6-hydroxymethyldihydropteridine diphosphokinase activity"/>
    <property type="evidence" value="ECO:0007669"/>
    <property type="project" value="UniProtKB-EC"/>
</dbReference>
<organism evidence="2 3">
    <name type="scientific">Candidatus Micropelagius thuwalensis</name>
    <dbReference type="NCBI Taxonomy" id="1397666"/>
    <lineage>
        <taxon>Bacteria</taxon>
        <taxon>Pseudomonadati</taxon>
        <taxon>Pseudomonadota</taxon>
        <taxon>Alphaproteobacteria</taxon>
        <taxon>PS1 clade</taxon>
        <taxon>Candidatus Micropelagius</taxon>
    </lineage>
</organism>
<gene>
    <name evidence="2" type="primary">folK</name>
    <name evidence="2" type="ORF">RS24_00873</name>
</gene>
<dbReference type="PANTHER" id="PTHR11614">
    <property type="entry name" value="PHOSPHOLIPASE-RELATED"/>
    <property type="match status" value="1"/>
</dbReference>
<dbReference type="eggNOG" id="COG2267">
    <property type="taxonomic scope" value="Bacteria"/>
</dbReference>
<dbReference type="GO" id="GO:0016301">
    <property type="term" value="F:kinase activity"/>
    <property type="evidence" value="ECO:0007669"/>
    <property type="project" value="UniProtKB-KW"/>
</dbReference>
<evidence type="ECO:0000313" key="3">
    <source>
        <dbReference type="Proteomes" id="UP000016762"/>
    </source>
</evidence>
<dbReference type="STRING" id="1397666.RS24_00873"/>
<dbReference type="InterPro" id="IPR029058">
    <property type="entry name" value="AB_hydrolase_fold"/>
</dbReference>
<feature type="domain" description="Serine aminopeptidase S33" evidence="1">
    <location>
        <begin position="62"/>
        <end position="319"/>
    </location>
</feature>
<keyword evidence="3" id="KW-1185">Reference proteome</keyword>
<name>U2XP84_9PROT</name>
<dbReference type="EC" id="2.7.6.3" evidence="2"/>
<keyword evidence="2" id="KW-0808">Transferase</keyword>
<dbReference type="SUPFAM" id="SSF53474">
    <property type="entry name" value="alpha/beta-Hydrolases"/>
    <property type="match status" value="1"/>
</dbReference>
<keyword evidence="2" id="KW-0418">Kinase</keyword>
<dbReference type="Proteomes" id="UP000016762">
    <property type="component" value="Unassembled WGS sequence"/>
</dbReference>
<reference evidence="2 3" key="1">
    <citation type="journal article" date="2014" name="FEMS Microbiol. Ecol.">
        <title>Genomic differentiation among two strains of the PS1 clade isolated from geographically separated marine habitats.</title>
        <authorList>
            <person name="Jimenez-Infante F."/>
            <person name="Ngugi D.K."/>
            <person name="Alam I."/>
            <person name="Rashid M."/>
            <person name="Baalawi W."/>
            <person name="Kamau A.A."/>
            <person name="Bajic V.B."/>
            <person name="Stingl U."/>
        </authorList>
    </citation>
    <scope>NUCLEOTIDE SEQUENCE [LARGE SCALE GENOMIC DNA]</scope>
    <source>
        <strain evidence="2 3">RS24</strain>
    </source>
</reference>
<protein>
    <submittedName>
        <fullName evidence="2">2-amino-4-hydroxy-6-hydroxymethyldihydropteridine pyrophosphokinase protein</fullName>
        <ecNumber evidence="2">2.7.6.3</ecNumber>
    </submittedName>
</protein>
<dbReference type="Gene3D" id="3.40.50.1820">
    <property type="entry name" value="alpha/beta hydrolase"/>
    <property type="match status" value="1"/>
</dbReference>
<accession>U2XP84</accession>
<evidence type="ECO:0000313" key="2">
    <source>
        <dbReference type="EMBL" id="ERL46947.1"/>
    </source>
</evidence>
<dbReference type="Pfam" id="PF12146">
    <property type="entry name" value="Hydrolase_4"/>
    <property type="match status" value="1"/>
</dbReference>
<proteinExistence type="predicted"/>
<dbReference type="InterPro" id="IPR051044">
    <property type="entry name" value="MAG_DAG_Lipase"/>
</dbReference>
<comment type="caution">
    <text evidence="2">The sequence shown here is derived from an EMBL/GenBank/DDBJ whole genome shotgun (WGS) entry which is preliminary data.</text>
</comment>
<evidence type="ECO:0000259" key="1">
    <source>
        <dbReference type="Pfam" id="PF12146"/>
    </source>
</evidence>
<dbReference type="EMBL" id="AWXE01000003">
    <property type="protein sequence ID" value="ERL46947.1"/>
    <property type="molecule type" value="Genomic_DNA"/>
</dbReference>
<dbReference type="AlphaFoldDB" id="U2XP84"/>
<dbReference type="InterPro" id="IPR022742">
    <property type="entry name" value="Hydrolase_4"/>
</dbReference>